<comment type="function">
    <text evidence="3">Required for maturation of 30S ribosomal subunits.</text>
</comment>
<dbReference type="GO" id="GO:0006412">
    <property type="term" value="P:translation"/>
    <property type="evidence" value="ECO:0007669"/>
    <property type="project" value="TreeGrafter"/>
</dbReference>
<dbReference type="CDD" id="cd01734">
    <property type="entry name" value="YlxS_C"/>
    <property type="match status" value="1"/>
</dbReference>
<dbReference type="InterPro" id="IPR028998">
    <property type="entry name" value="RimP_C"/>
</dbReference>
<dbReference type="HAMAP" id="MF_01077">
    <property type="entry name" value="RimP"/>
    <property type="match status" value="1"/>
</dbReference>
<comment type="caution">
    <text evidence="6">The sequence shown here is derived from an EMBL/GenBank/DDBJ whole genome shotgun (WGS) entry which is preliminary data.</text>
</comment>
<keyword evidence="1 3" id="KW-0963">Cytoplasm</keyword>
<sequence>MKKNTAQKVEELTQPIADQFGYELVDVEYVKEAGMYYLRVILDDENGIGLDECEKVSRQLNPLLDEKNFINENYFLEVSSPGVDRILKRDKEFSKYAGRQVDVKLYKNDEELKTKQFEAVLSGLDEDGNVVLLVNNNEKKLSRKEIAQIRLSVIF</sequence>
<dbReference type="RefSeq" id="WP_106776439.1">
    <property type="nucleotide sequence ID" value="NZ_JBGGGQ010000001.1"/>
</dbReference>
<dbReference type="PANTHER" id="PTHR33867">
    <property type="entry name" value="RIBOSOME MATURATION FACTOR RIMP"/>
    <property type="match status" value="1"/>
</dbReference>
<dbReference type="SUPFAM" id="SSF74942">
    <property type="entry name" value="YhbC-like, C-terminal domain"/>
    <property type="match status" value="1"/>
</dbReference>
<reference evidence="6" key="1">
    <citation type="thesis" date="2015" institute="Rutgers" country="The State University of New Jersey, 14 College Farm Rd., New Brunswick, NJ, USA">
        <title>Ammonia toxicity in bacteria and its implications for treatment of and resource recovery from highly nitrogenous organic wastes.</title>
        <authorList>
            <person name="Luther A.K."/>
        </authorList>
    </citation>
    <scope>NUCLEOTIDE SEQUENCE</scope>
    <source>
        <strain evidence="6">RT-10B</strain>
    </source>
</reference>
<dbReference type="PANTHER" id="PTHR33867:SF1">
    <property type="entry name" value="RIBOSOME MATURATION FACTOR RIMP"/>
    <property type="match status" value="1"/>
</dbReference>
<dbReference type="SUPFAM" id="SSF75420">
    <property type="entry name" value="YhbC-like, N-terminal domain"/>
    <property type="match status" value="1"/>
</dbReference>
<evidence type="ECO:0000256" key="2">
    <source>
        <dbReference type="ARBA" id="ARBA00022517"/>
    </source>
</evidence>
<comment type="subcellular location">
    <subcellularLocation>
        <location evidence="3">Cytoplasm</location>
    </subcellularLocation>
</comment>
<comment type="similarity">
    <text evidence="3">Belongs to the RimP family.</text>
</comment>
<organism evidence="6 7">
    <name type="scientific">Peptostreptococcus russellii</name>
    <dbReference type="NCBI Taxonomy" id="215200"/>
    <lineage>
        <taxon>Bacteria</taxon>
        <taxon>Bacillati</taxon>
        <taxon>Bacillota</taxon>
        <taxon>Clostridia</taxon>
        <taxon>Peptostreptococcales</taxon>
        <taxon>Peptostreptococcaceae</taxon>
        <taxon>Peptostreptococcus</taxon>
    </lineage>
</organism>
<evidence type="ECO:0000313" key="7">
    <source>
        <dbReference type="Proteomes" id="UP000241434"/>
    </source>
</evidence>
<keyword evidence="2 3" id="KW-0690">Ribosome biogenesis</keyword>
<dbReference type="EMBL" id="JYGE01000003">
    <property type="protein sequence ID" value="PSJ31701.1"/>
    <property type="molecule type" value="Genomic_DNA"/>
</dbReference>
<dbReference type="Proteomes" id="UP000241434">
    <property type="component" value="Unassembled WGS sequence"/>
</dbReference>
<dbReference type="InterPro" id="IPR035956">
    <property type="entry name" value="RimP_N_sf"/>
</dbReference>
<dbReference type="FunFam" id="3.30.300.70:FF:000001">
    <property type="entry name" value="Ribosome maturation factor RimP"/>
    <property type="match status" value="1"/>
</dbReference>
<dbReference type="GO" id="GO:0000028">
    <property type="term" value="P:ribosomal small subunit assembly"/>
    <property type="evidence" value="ECO:0007669"/>
    <property type="project" value="TreeGrafter"/>
</dbReference>
<evidence type="ECO:0000256" key="1">
    <source>
        <dbReference type="ARBA" id="ARBA00022490"/>
    </source>
</evidence>
<dbReference type="GO" id="GO:0005829">
    <property type="term" value="C:cytosol"/>
    <property type="evidence" value="ECO:0007669"/>
    <property type="project" value="TreeGrafter"/>
</dbReference>
<dbReference type="Gene3D" id="2.30.30.180">
    <property type="entry name" value="Ribosome maturation factor RimP, C-terminal domain"/>
    <property type="match status" value="1"/>
</dbReference>
<name>A0A2P7Q158_9FIRM</name>
<dbReference type="InterPro" id="IPR028989">
    <property type="entry name" value="RimP_N"/>
</dbReference>
<evidence type="ECO:0000313" key="6">
    <source>
        <dbReference type="EMBL" id="PSJ31701.1"/>
    </source>
</evidence>
<keyword evidence="7" id="KW-1185">Reference proteome</keyword>
<dbReference type="InterPro" id="IPR036847">
    <property type="entry name" value="RimP_C_sf"/>
</dbReference>
<proteinExistence type="inferred from homology"/>
<dbReference type="Gene3D" id="3.30.300.70">
    <property type="entry name" value="RimP-like superfamily, N-terminal"/>
    <property type="match status" value="1"/>
</dbReference>
<evidence type="ECO:0000259" key="5">
    <source>
        <dbReference type="Pfam" id="PF17384"/>
    </source>
</evidence>
<accession>A0A2P7Q158</accession>
<dbReference type="AlphaFoldDB" id="A0A2P7Q158"/>
<dbReference type="OrthoDB" id="9805006at2"/>
<evidence type="ECO:0000256" key="3">
    <source>
        <dbReference type="HAMAP-Rule" id="MF_01077"/>
    </source>
</evidence>
<dbReference type="InterPro" id="IPR003728">
    <property type="entry name" value="Ribosome_maturation_RimP"/>
</dbReference>
<dbReference type="Pfam" id="PF02576">
    <property type="entry name" value="RimP_N"/>
    <property type="match status" value="1"/>
</dbReference>
<feature type="domain" description="Ribosome maturation factor RimP N-terminal" evidence="4">
    <location>
        <begin position="14"/>
        <end position="84"/>
    </location>
</feature>
<feature type="domain" description="Ribosome maturation factor RimP C-terminal" evidence="5">
    <location>
        <begin position="87"/>
        <end position="153"/>
    </location>
</feature>
<gene>
    <name evidence="3" type="primary">rimP</name>
    <name evidence="6" type="ORF">UF10_03460</name>
</gene>
<protein>
    <recommendedName>
        <fullName evidence="3">Ribosome maturation factor RimP</fullName>
    </recommendedName>
</protein>
<dbReference type="Pfam" id="PF17384">
    <property type="entry name" value="DUF150_C"/>
    <property type="match status" value="1"/>
</dbReference>
<evidence type="ECO:0000259" key="4">
    <source>
        <dbReference type="Pfam" id="PF02576"/>
    </source>
</evidence>